<dbReference type="PANTHER" id="PTHR30026">
    <property type="entry name" value="OUTER MEMBRANE PROTEIN TOLC"/>
    <property type="match status" value="1"/>
</dbReference>
<keyword evidence="3" id="KW-1134">Transmembrane beta strand</keyword>
<evidence type="ECO:0000256" key="7">
    <source>
        <dbReference type="PIRNR" id="PIRNR001892"/>
    </source>
</evidence>
<dbReference type="Gene3D" id="1.20.1600.10">
    <property type="entry name" value="Outer membrane efflux proteins (OEP)"/>
    <property type="match status" value="1"/>
</dbReference>
<keyword evidence="2 7" id="KW-0813">Transport</keyword>
<keyword evidence="5 7" id="KW-0472">Membrane</keyword>
<dbReference type="InterPro" id="IPR003423">
    <property type="entry name" value="OMP_efflux"/>
</dbReference>
<evidence type="ECO:0000256" key="2">
    <source>
        <dbReference type="ARBA" id="ARBA00022448"/>
    </source>
</evidence>
<evidence type="ECO:0000313" key="9">
    <source>
        <dbReference type="EMBL" id="MCQ8182992.1"/>
    </source>
</evidence>
<accession>A0ABT1UL87</accession>
<gene>
    <name evidence="9" type="ORF">NP603_17865</name>
</gene>
<proteinExistence type="inferred from homology"/>
<organism evidence="9 10">
    <name type="scientific">Methylomonas aurea</name>
    <dbReference type="NCBI Taxonomy" id="2952224"/>
    <lineage>
        <taxon>Bacteria</taxon>
        <taxon>Pseudomonadati</taxon>
        <taxon>Pseudomonadota</taxon>
        <taxon>Gammaproteobacteria</taxon>
        <taxon>Methylococcales</taxon>
        <taxon>Methylococcaceae</taxon>
        <taxon>Methylomonas</taxon>
    </lineage>
</organism>
<evidence type="ECO:0000256" key="1">
    <source>
        <dbReference type="ARBA" id="ARBA00007613"/>
    </source>
</evidence>
<keyword evidence="7" id="KW-0354">Hemolysis</keyword>
<keyword evidence="7" id="KW-0204">Cytolysis</keyword>
<keyword evidence="4" id="KW-0812">Transmembrane</keyword>
<sequence>MSVKSGTARTACHPRRSSKVITLGLALSLLPVPALSFDLAAVPNIPDLLDDPLDTRPPVLEQGAVLPGDRRGILCPVEKDFTVPLLLDEAVDLALCHHPQAQAAWAELKIQAANLGVAKAGYWPTVNAAVNHLNSYYQYPDSPLPSSETDGFTLYGNLSWRLFDFGGRAANLAAANWLLTQALANQDAVFQRLLDGVIQAYFDAQTANAQRQAKTDSEALASQTLASARRREASGASSRSDTLQAETALAKAALGRSRADGDYRKALAVLRQAMGIAPETVLTLPENAEPEQTGETLAQDGRDLQIWLAEAKRRHPAIVAAQAQWEAAKQRIVQARSEGLPTLDFSLNAYQNGYPNQALSQSQTRVETIGINLTIPLFEGFARTYKIRGAQAQAEQRAAELADTERQTLLDVVKAHAEAEAALRNLSYSATWLASAQTAVASSQRRYDKGAADILELLNTQTALADARQERLRTLADWRAARLRLFTSAGLLGRDMIEQAEGPKAKGQPAIVTPER</sequence>
<dbReference type="PANTHER" id="PTHR30026:SF20">
    <property type="entry name" value="OUTER MEMBRANE PROTEIN TOLC"/>
    <property type="match status" value="1"/>
</dbReference>
<comment type="caution">
    <text evidence="9">The sequence shown here is derived from an EMBL/GenBank/DDBJ whole genome shotgun (WGS) entry which is preliminary data.</text>
</comment>
<evidence type="ECO:0000313" key="10">
    <source>
        <dbReference type="Proteomes" id="UP001524569"/>
    </source>
</evidence>
<protein>
    <recommendedName>
        <fullName evidence="7">Protein CyaE</fullName>
    </recommendedName>
</protein>
<evidence type="ECO:0000256" key="4">
    <source>
        <dbReference type="ARBA" id="ARBA00022692"/>
    </source>
</evidence>
<dbReference type="InterPro" id="IPR028351">
    <property type="entry name" value="CyaE"/>
</dbReference>
<evidence type="ECO:0000256" key="3">
    <source>
        <dbReference type="ARBA" id="ARBA00022452"/>
    </source>
</evidence>
<comment type="subcellular location">
    <subcellularLocation>
        <location evidence="7">Cell outer membrane</location>
        <topology evidence="7">Peripheral membrane protein</topology>
    </subcellularLocation>
</comment>
<dbReference type="SUPFAM" id="SSF56954">
    <property type="entry name" value="Outer membrane efflux proteins (OEP)"/>
    <property type="match status" value="1"/>
</dbReference>
<evidence type="ECO:0000256" key="8">
    <source>
        <dbReference type="SAM" id="MobiDB-lite"/>
    </source>
</evidence>
<feature type="region of interest" description="Disordered" evidence="8">
    <location>
        <begin position="212"/>
        <end position="242"/>
    </location>
</feature>
<comment type="function">
    <text evidence="7">CyaE is necessary for transport of calmodulin-sensitive adenylate cyclase-hemolysin (cyclolysin).</text>
</comment>
<evidence type="ECO:0000256" key="6">
    <source>
        <dbReference type="ARBA" id="ARBA00023237"/>
    </source>
</evidence>
<evidence type="ECO:0000256" key="5">
    <source>
        <dbReference type="ARBA" id="ARBA00023136"/>
    </source>
</evidence>
<comment type="similarity">
    <text evidence="1 7">Belongs to the outer membrane factor (OMF) (TC 1.B.17) family.</text>
</comment>
<dbReference type="RefSeq" id="WP_256612239.1">
    <property type="nucleotide sequence ID" value="NZ_JANIBM010000032.1"/>
</dbReference>
<dbReference type="InterPro" id="IPR051906">
    <property type="entry name" value="TolC-like"/>
</dbReference>
<name>A0ABT1UL87_9GAMM</name>
<dbReference type="PIRSF" id="PIRSF001892">
    <property type="entry name" value="CyaE"/>
    <property type="match status" value="1"/>
</dbReference>
<dbReference type="Proteomes" id="UP001524569">
    <property type="component" value="Unassembled WGS sequence"/>
</dbReference>
<dbReference type="Pfam" id="PF02321">
    <property type="entry name" value="OEP"/>
    <property type="match status" value="2"/>
</dbReference>
<keyword evidence="10" id="KW-1185">Reference proteome</keyword>
<reference evidence="9 10" key="1">
    <citation type="submission" date="2022-07" db="EMBL/GenBank/DDBJ databases">
        <title>Methylomonas rivi sp. nov., Methylomonas rosea sp. nov., Methylomonas aureus sp. nov. and Methylomonas subterranea sp. nov., four novel methanotrophs isolated from a freshwater creek and the deep terrestrial subsurface.</title>
        <authorList>
            <person name="Abin C."/>
            <person name="Sankaranarayanan K."/>
            <person name="Garner C."/>
            <person name="Sindelar R."/>
            <person name="Kotary K."/>
            <person name="Garner R."/>
            <person name="Barclay S."/>
            <person name="Lawson P."/>
            <person name="Krumholz L."/>
        </authorList>
    </citation>
    <scope>NUCLEOTIDE SEQUENCE [LARGE SCALE GENOMIC DNA]</scope>
    <source>
        <strain evidence="9 10">SURF-1</strain>
    </source>
</reference>
<keyword evidence="6 7" id="KW-0998">Cell outer membrane</keyword>
<dbReference type="EMBL" id="JANIBM010000032">
    <property type="protein sequence ID" value="MCQ8182992.1"/>
    <property type="molecule type" value="Genomic_DNA"/>
</dbReference>